<keyword evidence="1" id="KW-0472">Membrane</keyword>
<proteinExistence type="predicted"/>
<name>A0A343UQG7_CENVT</name>
<sequence length="52" mass="6426">MPQMSPLGWAWISIFVGLIYLFYLVLFYFFYIVSFKVMERGEAFGLVWFWEW</sequence>
<keyword evidence="1" id="KW-1133">Transmembrane helix</keyword>
<geneLocation type="mitochondrion" evidence="2"/>
<dbReference type="AlphaFoldDB" id="A0A343UQG7"/>
<feature type="transmembrane region" description="Helical" evidence="1">
    <location>
        <begin position="6"/>
        <end position="31"/>
    </location>
</feature>
<gene>
    <name evidence="2" type="primary">ATP8</name>
</gene>
<protein>
    <submittedName>
        <fullName evidence="2">ATP synthase F0 subunit 8</fullName>
    </submittedName>
</protein>
<accession>A0A343UQG7</accession>
<reference evidence="2" key="1">
    <citation type="journal article" date="2017" name="Mitochondrial DNA Part B Resour">
        <title>The complete mitochondrial genome of the scorpion Centruroides vittatus (Arachnida: Scorpiones).</title>
        <authorList>
            <person name="Rhoads D.D."/>
            <person name="Pummill J.F."/>
        </authorList>
    </citation>
    <scope>NUCLEOTIDE SEQUENCE</scope>
</reference>
<evidence type="ECO:0000256" key="1">
    <source>
        <dbReference type="SAM" id="Phobius"/>
    </source>
</evidence>
<keyword evidence="1" id="KW-0812">Transmembrane</keyword>
<dbReference type="CTD" id="4509"/>
<keyword evidence="2" id="KW-0496">Mitochondrion</keyword>
<dbReference type="RefSeq" id="YP_009470514.1">
    <property type="nucleotide sequence ID" value="NC_037222.1"/>
</dbReference>
<dbReference type="GeneID" id="36278548"/>
<evidence type="ECO:0000313" key="2">
    <source>
        <dbReference type="EMBL" id="AVF96942.1"/>
    </source>
</evidence>
<organism evidence="2">
    <name type="scientific">Centruroides vittatus</name>
    <name type="common">Striped bark scorpion</name>
    <dbReference type="NCBI Taxonomy" id="120091"/>
    <lineage>
        <taxon>Eukaryota</taxon>
        <taxon>Metazoa</taxon>
        <taxon>Ecdysozoa</taxon>
        <taxon>Arthropoda</taxon>
        <taxon>Chelicerata</taxon>
        <taxon>Arachnida</taxon>
        <taxon>Scorpiones</taxon>
        <taxon>Buthida</taxon>
        <taxon>Buthoidea</taxon>
        <taxon>Buthidae</taxon>
        <taxon>Centruroides</taxon>
    </lineage>
</organism>
<dbReference type="EMBL" id="MF975702">
    <property type="protein sequence ID" value="AVF96942.1"/>
    <property type="molecule type" value="Genomic_DNA"/>
</dbReference>